<protein>
    <submittedName>
        <fullName evidence="2">Uncharacterized protein</fullName>
    </submittedName>
</protein>
<reference evidence="3" key="1">
    <citation type="journal article" date="2012" name="Stand. Genomic Sci.">
        <title>Permanent draft genome sequence of the gliding predator Saprospira grandis strain Sa g1 (= HR1).</title>
        <authorList>
            <person name="Mavromatis K."/>
            <person name="Chertkov O."/>
            <person name="Lapidus A."/>
            <person name="Nolan M."/>
            <person name="Lucas S."/>
            <person name="Tice H."/>
            <person name="Del Rio T.G."/>
            <person name="Cheng J.F."/>
            <person name="Han C."/>
            <person name="Tapia R."/>
            <person name="Bruce D."/>
            <person name="Goodwin L.A."/>
            <person name="Pitluck S."/>
            <person name="Huntemann M."/>
            <person name="Liolios K."/>
            <person name="Pagani I."/>
            <person name="Ivanova N."/>
            <person name="Mikhailova N."/>
            <person name="Pati A."/>
            <person name="Chen A."/>
            <person name="Palaniappan K."/>
            <person name="Land M."/>
            <person name="Brambilla E.M."/>
            <person name="Rohde M."/>
            <person name="Spring S."/>
            <person name="Goker M."/>
            <person name="Detter J.C."/>
            <person name="Bristow J."/>
            <person name="Eisen J.A."/>
            <person name="Markowitz V."/>
            <person name="Hugenholtz P."/>
            <person name="Kyrpides N.C."/>
            <person name="Klenk H.P."/>
            <person name="Woyke T."/>
        </authorList>
    </citation>
    <scope>NUCLEOTIDE SEQUENCE [LARGE SCALE GENOMIC DNA]</scope>
    <source>
        <strain evidence="3">DSM 2844</strain>
    </source>
</reference>
<organism evidence="2 3">
    <name type="scientific">Saprospira grandis DSM 2844</name>
    <dbReference type="NCBI Taxonomy" id="694433"/>
    <lineage>
        <taxon>Bacteria</taxon>
        <taxon>Pseudomonadati</taxon>
        <taxon>Bacteroidota</taxon>
        <taxon>Saprospiria</taxon>
        <taxon>Saprospirales</taxon>
        <taxon>Saprospiraceae</taxon>
        <taxon>Saprospira</taxon>
    </lineage>
</organism>
<proteinExistence type="predicted"/>
<gene>
    <name evidence="2" type="ORF">SapgrDRAFT_1401</name>
</gene>
<evidence type="ECO:0000256" key="1">
    <source>
        <dbReference type="SAM" id="SignalP"/>
    </source>
</evidence>
<sequence>MQFNIHIYSLFFSCLLLLAHNCSPHAHDEAEEGQTMDWLHLLFEGHSSLAHGQEEAFQFVEQSEEEDVEQTLSKETATKKQAPKQLSYQQLLFVAPAALEQALLAKFLAQLQPKTAIFKDKSALMRLLASTQAGRAPPIYG</sequence>
<feature type="signal peptide" evidence="1">
    <location>
        <begin position="1"/>
        <end position="26"/>
    </location>
</feature>
<feature type="chain" id="PRO_5003737099" evidence="1">
    <location>
        <begin position="27"/>
        <end position="141"/>
    </location>
</feature>
<accession>J0P6L7</accession>
<dbReference type="RefSeq" id="WP_002658532.1">
    <property type="nucleotide sequence ID" value="NZ_JH719942.1"/>
</dbReference>
<evidence type="ECO:0000313" key="2">
    <source>
        <dbReference type="EMBL" id="EJF53117.1"/>
    </source>
</evidence>
<keyword evidence="1" id="KW-0732">Signal</keyword>
<name>J0P6L7_9BACT</name>
<dbReference type="AlphaFoldDB" id="J0P6L7"/>
<dbReference type="HOGENOM" id="CLU_1823969_0_0_10"/>
<evidence type="ECO:0000313" key="3">
    <source>
        <dbReference type="Proteomes" id="UP000005113"/>
    </source>
</evidence>
<dbReference type="Proteomes" id="UP000005113">
    <property type="component" value="Unassembled WGS sequence"/>
</dbReference>
<dbReference type="EMBL" id="JH719942">
    <property type="protein sequence ID" value="EJF53117.1"/>
    <property type="molecule type" value="Genomic_DNA"/>
</dbReference>